<proteinExistence type="predicted"/>
<keyword evidence="2" id="KW-1185">Reference proteome</keyword>
<sequence length="80" mass="8908">MDEIHENQLGEVLPYQFEPVLNKNTGSSGAEAIPSNPRASRPQRLRRRLETSMKHSRLRISGVLNRAVGASVATVPCKQR</sequence>
<dbReference type="Proteomes" id="UP001152795">
    <property type="component" value="Unassembled WGS sequence"/>
</dbReference>
<gene>
    <name evidence="1" type="ORF">PACLA_8A030434</name>
</gene>
<accession>A0A7D9LI23</accession>
<name>A0A7D9LI23_PARCT</name>
<evidence type="ECO:0000313" key="1">
    <source>
        <dbReference type="EMBL" id="CAB4033338.1"/>
    </source>
</evidence>
<dbReference type="EMBL" id="CACRXK020019167">
    <property type="protein sequence ID" value="CAB4033338.1"/>
    <property type="molecule type" value="Genomic_DNA"/>
</dbReference>
<dbReference type="AlphaFoldDB" id="A0A7D9LI23"/>
<feature type="non-terminal residue" evidence="1">
    <location>
        <position position="80"/>
    </location>
</feature>
<comment type="caution">
    <text evidence="1">The sequence shown here is derived from an EMBL/GenBank/DDBJ whole genome shotgun (WGS) entry which is preliminary data.</text>
</comment>
<reference evidence="1" key="1">
    <citation type="submission" date="2020-04" db="EMBL/GenBank/DDBJ databases">
        <authorList>
            <person name="Alioto T."/>
            <person name="Alioto T."/>
            <person name="Gomez Garrido J."/>
        </authorList>
    </citation>
    <scope>NUCLEOTIDE SEQUENCE</scope>
    <source>
        <strain evidence="1">A484AB</strain>
    </source>
</reference>
<organism evidence="1 2">
    <name type="scientific">Paramuricea clavata</name>
    <name type="common">Red gorgonian</name>
    <name type="synonym">Violescent sea-whip</name>
    <dbReference type="NCBI Taxonomy" id="317549"/>
    <lineage>
        <taxon>Eukaryota</taxon>
        <taxon>Metazoa</taxon>
        <taxon>Cnidaria</taxon>
        <taxon>Anthozoa</taxon>
        <taxon>Octocorallia</taxon>
        <taxon>Malacalcyonacea</taxon>
        <taxon>Plexauridae</taxon>
        <taxon>Paramuricea</taxon>
    </lineage>
</organism>
<evidence type="ECO:0000313" key="2">
    <source>
        <dbReference type="Proteomes" id="UP001152795"/>
    </source>
</evidence>
<protein>
    <submittedName>
        <fullName evidence="1">Uncharacterized protein</fullName>
    </submittedName>
</protein>